<dbReference type="InterPro" id="IPR011761">
    <property type="entry name" value="ATP-grasp"/>
</dbReference>
<proteinExistence type="predicted"/>
<gene>
    <name evidence="4" type="ORF">DFP90_101132</name>
</gene>
<dbReference type="EMBL" id="QRDW01000001">
    <property type="protein sequence ID" value="RED53345.1"/>
    <property type="molecule type" value="Genomic_DNA"/>
</dbReference>
<dbReference type="GO" id="GO:0006099">
    <property type="term" value="P:tricarboxylic acid cycle"/>
    <property type="evidence" value="ECO:0007669"/>
    <property type="project" value="UniProtKB-KW"/>
</dbReference>
<dbReference type="PROSITE" id="PS50975">
    <property type="entry name" value="ATP_GRASP"/>
    <property type="match status" value="1"/>
</dbReference>
<feature type="domain" description="ATP-grasp" evidence="3">
    <location>
        <begin position="484"/>
        <end position="686"/>
    </location>
</feature>
<sequence length="686" mass="72597">MINKDRFARLLSPKSIVVFGSVGADHAIRESRKFGFQGEIWAVHPKRDEIEGLKCYRSVDELPGVPDAAYVAVNADAAIKIVGDLDRVGCGGAVLYASGFSEVGEEGAARQKILVEAAGNMPIIGPNCYGMLNCIDRAVLWPDQHGCKAVEKGVAIITQSGNIGLNMTMQQRGLPLAFMFTMGNQAAVSIADVMDALLDDDRVTAIGLHIEGISDVGEFDRVSRRALEKKIPIIALKSGRSEAAAKIAMSHTSSLTGSDALFDALFRRVGIARVDTVPEFLETLKLVSVIGPLSGNRVASMSCSGGEAGMMADLIERHQVCFPAMGNDHVADVQATLSDYVHVANPLDYHTFIWGKPDQLEATFAAMIKGGEYDATMLLLDWPNYDGANPEAWDAAMNALARASKKTGFKGIVVASMAECLPDHAIKACVDQGVAPMIGLDRCLGALGHAHEIGKAFDRPVPNPIATTTGEGAEGRIIDEWRSKRSLLSHGLSVPEGALVTSATEAVAAAEALGYPVVVKAVGSHLAHKTEMGAVKLNLTDGNAVDAAVTDMAGLSDKFMVEKMVPGFVAELIVGISRDDQFGPTLVLGAGGILVELLQDSATLLLPTDRETVRNALQGLKSYKLLEGYRGKPAGDLEAVIDSVMAVAAFAEANKETLQELDINPLMVCEAGKGAVAADALIRIAE</sequence>
<dbReference type="PANTHER" id="PTHR42793">
    <property type="entry name" value="COA BINDING DOMAIN CONTAINING PROTEIN"/>
    <property type="match status" value="1"/>
</dbReference>
<dbReference type="Gene3D" id="3.40.50.720">
    <property type="entry name" value="NAD(P)-binding Rossmann-like Domain"/>
    <property type="match status" value="1"/>
</dbReference>
<evidence type="ECO:0000259" key="3">
    <source>
        <dbReference type="PROSITE" id="PS50975"/>
    </source>
</evidence>
<dbReference type="InterPro" id="IPR016102">
    <property type="entry name" value="Succinyl-CoA_synth-like"/>
</dbReference>
<dbReference type="Gene3D" id="3.40.50.261">
    <property type="entry name" value="Succinyl-CoA synthetase domains"/>
    <property type="match status" value="2"/>
</dbReference>
<dbReference type="Gene3D" id="3.30.1490.20">
    <property type="entry name" value="ATP-grasp fold, A domain"/>
    <property type="match status" value="1"/>
</dbReference>
<dbReference type="InterPro" id="IPR013815">
    <property type="entry name" value="ATP_grasp_subdomain_1"/>
</dbReference>
<organism evidence="4 5">
    <name type="scientific">Aestuariispira insulae</name>
    <dbReference type="NCBI Taxonomy" id="1461337"/>
    <lineage>
        <taxon>Bacteria</taxon>
        <taxon>Pseudomonadati</taxon>
        <taxon>Pseudomonadota</taxon>
        <taxon>Alphaproteobacteria</taxon>
        <taxon>Rhodospirillales</taxon>
        <taxon>Kiloniellaceae</taxon>
        <taxon>Aestuariispira</taxon>
    </lineage>
</organism>
<evidence type="ECO:0000256" key="1">
    <source>
        <dbReference type="ARBA" id="ARBA00022532"/>
    </source>
</evidence>
<protein>
    <submittedName>
        <fullName evidence="4">Acyl-CoA synthetase (NDP forming)</fullName>
    </submittedName>
</protein>
<dbReference type="InterPro" id="IPR036291">
    <property type="entry name" value="NAD(P)-bd_dom_sf"/>
</dbReference>
<dbReference type="RefSeq" id="WP_218044541.1">
    <property type="nucleotide sequence ID" value="NZ_QRDW01000001.1"/>
</dbReference>
<reference evidence="4 5" key="1">
    <citation type="submission" date="2018-07" db="EMBL/GenBank/DDBJ databases">
        <title>Genomic Encyclopedia of Type Strains, Phase III (KMG-III): the genomes of soil and plant-associated and newly described type strains.</title>
        <authorList>
            <person name="Whitman W."/>
        </authorList>
    </citation>
    <scope>NUCLEOTIDE SEQUENCE [LARGE SCALE GENOMIC DNA]</scope>
    <source>
        <strain evidence="4 5">CECT 8488</strain>
    </source>
</reference>
<dbReference type="PANTHER" id="PTHR42793:SF4">
    <property type="entry name" value="BLL6376 PROTEIN"/>
    <property type="match status" value="1"/>
</dbReference>
<dbReference type="InterPro" id="IPR003781">
    <property type="entry name" value="CoA-bd"/>
</dbReference>
<dbReference type="SUPFAM" id="SSF51735">
    <property type="entry name" value="NAD(P)-binding Rossmann-fold domains"/>
    <property type="match status" value="1"/>
</dbReference>
<dbReference type="Pfam" id="PF13380">
    <property type="entry name" value="CoA_binding_2"/>
    <property type="match status" value="1"/>
</dbReference>
<dbReference type="SUPFAM" id="SSF56059">
    <property type="entry name" value="Glutathione synthetase ATP-binding domain-like"/>
    <property type="match status" value="1"/>
</dbReference>
<dbReference type="GO" id="GO:0046872">
    <property type="term" value="F:metal ion binding"/>
    <property type="evidence" value="ECO:0007669"/>
    <property type="project" value="InterPro"/>
</dbReference>
<dbReference type="AlphaFoldDB" id="A0A3D9HVA8"/>
<dbReference type="SMART" id="SM00881">
    <property type="entry name" value="CoA_binding"/>
    <property type="match status" value="1"/>
</dbReference>
<dbReference type="SUPFAM" id="SSF52210">
    <property type="entry name" value="Succinyl-CoA synthetase domains"/>
    <property type="match status" value="2"/>
</dbReference>
<keyword evidence="5" id="KW-1185">Reference proteome</keyword>
<evidence type="ECO:0000313" key="5">
    <source>
        <dbReference type="Proteomes" id="UP000256845"/>
    </source>
</evidence>
<dbReference type="Pfam" id="PF13607">
    <property type="entry name" value="Succ_CoA_lig"/>
    <property type="match status" value="1"/>
</dbReference>
<dbReference type="Gene3D" id="3.30.470.20">
    <property type="entry name" value="ATP-grasp fold, B domain"/>
    <property type="match status" value="1"/>
</dbReference>
<comment type="caution">
    <text evidence="4">The sequence shown here is derived from an EMBL/GenBank/DDBJ whole genome shotgun (WGS) entry which is preliminary data.</text>
</comment>
<accession>A0A3D9HVA8</accession>
<name>A0A3D9HVA8_9PROT</name>
<keyword evidence="2" id="KW-0067">ATP-binding</keyword>
<dbReference type="GO" id="GO:0005524">
    <property type="term" value="F:ATP binding"/>
    <property type="evidence" value="ECO:0007669"/>
    <property type="project" value="UniProtKB-UniRule"/>
</dbReference>
<keyword evidence="1" id="KW-0816">Tricarboxylic acid cycle</keyword>
<evidence type="ECO:0000256" key="2">
    <source>
        <dbReference type="PROSITE-ProRule" id="PRU00409"/>
    </source>
</evidence>
<dbReference type="InterPro" id="IPR032875">
    <property type="entry name" value="Succ_CoA_lig_flav_dom"/>
</dbReference>
<keyword evidence="2" id="KW-0547">Nucleotide-binding</keyword>
<dbReference type="FunFam" id="3.40.50.261:FF:000021">
    <property type="entry name" value="Acetyl-CoA synthetase, putative"/>
    <property type="match status" value="1"/>
</dbReference>
<dbReference type="Proteomes" id="UP000256845">
    <property type="component" value="Unassembled WGS sequence"/>
</dbReference>
<dbReference type="Pfam" id="PF13549">
    <property type="entry name" value="ATP-grasp_5"/>
    <property type="match status" value="1"/>
</dbReference>
<evidence type="ECO:0000313" key="4">
    <source>
        <dbReference type="EMBL" id="RED53345.1"/>
    </source>
</evidence>